<evidence type="ECO:0000256" key="4">
    <source>
        <dbReference type="ARBA" id="ARBA00023136"/>
    </source>
</evidence>
<evidence type="ECO:0000256" key="5">
    <source>
        <dbReference type="SAM" id="MobiDB-lite"/>
    </source>
</evidence>
<comment type="subcellular location">
    <subcellularLocation>
        <location evidence="1">Membrane</location>
        <topology evidence="1">Multi-pass membrane protein</topology>
    </subcellularLocation>
</comment>
<protein>
    <submittedName>
        <fullName evidence="7">Uncharacterized protein</fullName>
    </submittedName>
</protein>
<keyword evidence="8" id="KW-1185">Reference proteome</keyword>
<evidence type="ECO:0000256" key="2">
    <source>
        <dbReference type="ARBA" id="ARBA00022692"/>
    </source>
</evidence>
<comment type="caution">
    <text evidence="7">The sequence shown here is derived from an EMBL/GenBank/DDBJ whole genome shotgun (WGS) entry which is preliminary data.</text>
</comment>
<dbReference type="Pfam" id="PF05653">
    <property type="entry name" value="Mg_trans_NIPA"/>
    <property type="match status" value="1"/>
</dbReference>
<feature type="non-terminal residue" evidence="7">
    <location>
        <position position="370"/>
    </location>
</feature>
<feature type="region of interest" description="Disordered" evidence="5">
    <location>
        <begin position="251"/>
        <end position="270"/>
    </location>
</feature>
<feature type="compositionally biased region" description="Polar residues" evidence="5">
    <location>
        <begin position="251"/>
        <end position="269"/>
    </location>
</feature>
<accession>X6NTI1</accession>
<dbReference type="Proteomes" id="UP000023152">
    <property type="component" value="Unassembled WGS sequence"/>
</dbReference>
<dbReference type="AlphaFoldDB" id="X6NTI1"/>
<gene>
    <name evidence="7" type="ORF">RFI_08516</name>
</gene>
<dbReference type="GO" id="GO:0015095">
    <property type="term" value="F:magnesium ion transmembrane transporter activity"/>
    <property type="evidence" value="ECO:0007669"/>
    <property type="project" value="InterPro"/>
</dbReference>
<evidence type="ECO:0000256" key="6">
    <source>
        <dbReference type="SAM" id="Phobius"/>
    </source>
</evidence>
<keyword evidence="3 6" id="KW-1133">Transmembrane helix</keyword>
<feature type="transmembrane region" description="Helical" evidence="6">
    <location>
        <begin position="96"/>
        <end position="115"/>
    </location>
</feature>
<dbReference type="EMBL" id="ASPP01006568">
    <property type="protein sequence ID" value="ETO28612.1"/>
    <property type="molecule type" value="Genomic_DNA"/>
</dbReference>
<feature type="transmembrane region" description="Helical" evidence="6">
    <location>
        <begin position="127"/>
        <end position="150"/>
    </location>
</feature>
<dbReference type="PANTHER" id="PTHR12570">
    <property type="match status" value="1"/>
</dbReference>
<evidence type="ECO:0000256" key="3">
    <source>
        <dbReference type="ARBA" id="ARBA00022989"/>
    </source>
</evidence>
<keyword evidence="4 6" id="KW-0472">Membrane</keyword>
<dbReference type="GO" id="GO:0016020">
    <property type="term" value="C:membrane"/>
    <property type="evidence" value="ECO:0007669"/>
    <property type="project" value="UniProtKB-SubCell"/>
</dbReference>
<organism evidence="7 8">
    <name type="scientific">Reticulomyxa filosa</name>
    <dbReference type="NCBI Taxonomy" id="46433"/>
    <lineage>
        <taxon>Eukaryota</taxon>
        <taxon>Sar</taxon>
        <taxon>Rhizaria</taxon>
        <taxon>Retaria</taxon>
        <taxon>Foraminifera</taxon>
        <taxon>Monothalamids</taxon>
        <taxon>Reticulomyxidae</taxon>
        <taxon>Reticulomyxa</taxon>
    </lineage>
</organism>
<sequence length="370" mass="40629">MENISVEDVFAMYRKSPFLFYGATVCTYMIALWLLTQSMARKIATDKLSYQKKFFKVHRFAIASLSGTMGAQNVLFAKGASTLLVLTISGNGLMFAHFPTYLILLGLFSSIYFQLRWLNSALKRFSALQVVPTFQSFWILVSVLGGLAVYEEASEAKLLEMQKEGQGQNFIPPHSSVDVMESVDENQDSLAKALAMSAEDIAATATAAAAAITLSPLAIVSPVVHGNGLEATHEKDTVRSESSSLFIRQTSAKESQEQLLTPKQRQHQTQQEKEVQLVANNDLLIPTDNPASILNHQVHLQNCFHYLFIYLYYIKTGSTQLKQGKDDLLLIVPPQANESKVMDMGDTLLLGNEAELAATATATASSTATT</sequence>
<dbReference type="OrthoDB" id="165382at2759"/>
<evidence type="ECO:0000313" key="8">
    <source>
        <dbReference type="Proteomes" id="UP000023152"/>
    </source>
</evidence>
<dbReference type="PANTHER" id="PTHR12570:SF9">
    <property type="entry name" value="MAGNESIUM TRANSPORTER NIPA8-RELATED"/>
    <property type="match status" value="1"/>
</dbReference>
<dbReference type="InterPro" id="IPR008521">
    <property type="entry name" value="Mg_trans_NIPA"/>
</dbReference>
<reference evidence="7 8" key="1">
    <citation type="journal article" date="2013" name="Curr. Biol.">
        <title>The Genome of the Foraminiferan Reticulomyxa filosa.</title>
        <authorList>
            <person name="Glockner G."/>
            <person name="Hulsmann N."/>
            <person name="Schleicher M."/>
            <person name="Noegel A.A."/>
            <person name="Eichinger L."/>
            <person name="Gallinger C."/>
            <person name="Pawlowski J."/>
            <person name="Sierra R."/>
            <person name="Euteneuer U."/>
            <person name="Pillet L."/>
            <person name="Moustafa A."/>
            <person name="Platzer M."/>
            <person name="Groth M."/>
            <person name="Szafranski K."/>
            <person name="Schliwa M."/>
        </authorList>
    </citation>
    <scope>NUCLEOTIDE SEQUENCE [LARGE SCALE GENOMIC DNA]</scope>
</reference>
<evidence type="ECO:0000313" key="7">
    <source>
        <dbReference type="EMBL" id="ETO28612.1"/>
    </source>
</evidence>
<name>X6NTI1_RETFI</name>
<feature type="transmembrane region" description="Helical" evidence="6">
    <location>
        <begin position="57"/>
        <end position="76"/>
    </location>
</feature>
<feature type="transmembrane region" description="Helical" evidence="6">
    <location>
        <begin position="18"/>
        <end position="36"/>
    </location>
</feature>
<proteinExistence type="predicted"/>
<keyword evidence="2 6" id="KW-0812">Transmembrane</keyword>
<evidence type="ECO:0000256" key="1">
    <source>
        <dbReference type="ARBA" id="ARBA00004141"/>
    </source>
</evidence>